<dbReference type="CDD" id="cd05327">
    <property type="entry name" value="retinol-DH_like_SDR_c_like"/>
    <property type="match status" value="1"/>
</dbReference>
<dbReference type="PRINTS" id="PR00080">
    <property type="entry name" value="SDRFAMILY"/>
</dbReference>
<evidence type="ECO:0000313" key="3">
    <source>
        <dbReference type="Proteomes" id="UP000014500"/>
    </source>
</evidence>
<dbReference type="EnsemblMetazoa" id="SMAR009048-RA">
    <property type="protein sequence ID" value="SMAR009048-PA"/>
    <property type="gene ID" value="SMAR009048"/>
</dbReference>
<name>T1J5Y7_STRMM</name>
<dbReference type="PANTHER" id="PTHR43157">
    <property type="entry name" value="PHOSPHATIDYLINOSITOL-GLYCAN BIOSYNTHESIS CLASS F PROTEIN-RELATED"/>
    <property type="match status" value="1"/>
</dbReference>
<keyword evidence="3" id="KW-1185">Reference proteome</keyword>
<dbReference type="PhylomeDB" id="T1J5Y7"/>
<dbReference type="Pfam" id="PF00106">
    <property type="entry name" value="adh_short"/>
    <property type="match status" value="3"/>
</dbReference>
<dbReference type="HOGENOM" id="CLU_030915_0_0_1"/>
<sequence>MHWNDLNMKKNGAYGVLKSYCQSKLANILFTKELAKKLQGTSVAVYAVDPGIIHTEFNRYFLPEVYPPIVCSIVAAMEVCLFNVAEDGAQTTIHCAVDEQVAHQTGGCREIEPSNYGCSICDKIVGYVCRNGIFIGIYLLRRKLKGRRCTSNVKLHDKTVIVTGANIGIGKETARNFFKRGARVILACRNIEKATQAAQNIKSSPNSEGTVIVRRLDLSNFNSIREFATEILATEARINILVNNAGIVVAKSMTDDGFDMTFQTNHLGPFLLTNLLLEKIKASAPSRIVNVSSSGHQWGEMHWNDLNLNKEGAFGKWKAYSQSKLANILFTKELAKRLEGTGVTTYTLHPGVVNTGVNRYNLVPRIFHGLVFLMEKFFFRSSEEGAQTTIHCAVCEKVKNQSGLYYDDCRKKKLGRHAMDETAAKKLWVMIILIGLLYLRRWNRGPRCTSKARLDGKTVIVTGSNIGIGKETARARVIMACRNMERAAEAARDIESTPNCKGTVTIRHLNLANFNSVIDFAKEILATETRIDILVNNAGLLAGKSMTDDGFDMVFQSNHLGHFLLTNLLLDKIKNSVPSRIVNVSSGTGVNVYTLHPGAVHTGFNRHNSDYMPAIFRVLVSAAEILLFKDAKRGAQTTIHCAVCEKSANQTGLYYDNCKPSKPKRHARDEAASKMLWDMSAEMVKLEKVNAETAFSHL</sequence>
<dbReference type="EMBL" id="JH431869">
    <property type="status" value="NOT_ANNOTATED_CDS"/>
    <property type="molecule type" value="Genomic_DNA"/>
</dbReference>
<dbReference type="OMA" id="NCKRITK"/>
<evidence type="ECO:0000256" key="1">
    <source>
        <dbReference type="ARBA" id="ARBA00023002"/>
    </source>
</evidence>
<dbReference type="PANTHER" id="PTHR43157:SF31">
    <property type="entry name" value="PHOSPHATIDYLINOSITOL-GLYCAN BIOSYNTHESIS CLASS F PROTEIN"/>
    <property type="match status" value="1"/>
</dbReference>
<dbReference type="STRING" id="126957.T1J5Y7"/>
<dbReference type="InterPro" id="IPR036291">
    <property type="entry name" value="NAD(P)-bd_dom_sf"/>
</dbReference>
<dbReference type="AlphaFoldDB" id="T1J5Y7"/>
<keyword evidence="1" id="KW-0560">Oxidoreductase</keyword>
<reference evidence="3" key="1">
    <citation type="submission" date="2011-05" db="EMBL/GenBank/DDBJ databases">
        <authorList>
            <person name="Richards S.R."/>
            <person name="Qu J."/>
            <person name="Jiang H."/>
            <person name="Jhangiani S.N."/>
            <person name="Agravi P."/>
            <person name="Goodspeed R."/>
            <person name="Gross S."/>
            <person name="Mandapat C."/>
            <person name="Jackson L."/>
            <person name="Mathew T."/>
            <person name="Pu L."/>
            <person name="Thornton R."/>
            <person name="Saada N."/>
            <person name="Wilczek-Boney K.B."/>
            <person name="Lee S."/>
            <person name="Kovar C."/>
            <person name="Wu Y."/>
            <person name="Scherer S.E."/>
            <person name="Worley K.C."/>
            <person name="Muzny D.M."/>
            <person name="Gibbs R."/>
        </authorList>
    </citation>
    <scope>NUCLEOTIDE SEQUENCE</scope>
    <source>
        <strain evidence="3">Brora</strain>
    </source>
</reference>
<dbReference type="SUPFAM" id="SSF51735">
    <property type="entry name" value="NAD(P)-binding Rossmann-fold domains"/>
    <property type="match status" value="3"/>
</dbReference>
<organism evidence="2 3">
    <name type="scientific">Strigamia maritima</name>
    <name type="common">European centipede</name>
    <name type="synonym">Geophilus maritimus</name>
    <dbReference type="NCBI Taxonomy" id="126957"/>
    <lineage>
        <taxon>Eukaryota</taxon>
        <taxon>Metazoa</taxon>
        <taxon>Ecdysozoa</taxon>
        <taxon>Arthropoda</taxon>
        <taxon>Myriapoda</taxon>
        <taxon>Chilopoda</taxon>
        <taxon>Pleurostigmophora</taxon>
        <taxon>Geophilomorpha</taxon>
        <taxon>Linotaeniidae</taxon>
        <taxon>Strigamia</taxon>
    </lineage>
</organism>
<protein>
    <submittedName>
        <fullName evidence="2">Uncharacterized protein</fullName>
    </submittedName>
</protein>
<dbReference type="PRINTS" id="PR00081">
    <property type="entry name" value="GDHRDH"/>
</dbReference>
<dbReference type="eggNOG" id="KOG1208">
    <property type="taxonomic scope" value="Eukaryota"/>
</dbReference>
<dbReference type="GO" id="GO:0016491">
    <property type="term" value="F:oxidoreductase activity"/>
    <property type="evidence" value="ECO:0007669"/>
    <property type="project" value="UniProtKB-KW"/>
</dbReference>
<dbReference type="Gene3D" id="3.40.50.720">
    <property type="entry name" value="NAD(P)-binding Rossmann-like Domain"/>
    <property type="match status" value="3"/>
</dbReference>
<evidence type="ECO:0000313" key="2">
    <source>
        <dbReference type="EnsemblMetazoa" id="SMAR009048-PA"/>
    </source>
</evidence>
<reference evidence="2" key="2">
    <citation type="submission" date="2015-02" db="UniProtKB">
        <authorList>
            <consortium name="EnsemblMetazoa"/>
        </authorList>
    </citation>
    <scope>IDENTIFICATION</scope>
</reference>
<dbReference type="Proteomes" id="UP000014500">
    <property type="component" value="Unassembled WGS sequence"/>
</dbReference>
<accession>T1J5Y7</accession>
<proteinExistence type="predicted"/>
<dbReference type="InterPro" id="IPR002347">
    <property type="entry name" value="SDR_fam"/>
</dbReference>